<dbReference type="PROSITE" id="PS50891">
    <property type="entry name" value="LOB"/>
    <property type="match status" value="1"/>
</dbReference>
<dbReference type="GeneID" id="106753728"/>
<evidence type="ECO:0000313" key="5">
    <source>
        <dbReference type="RefSeq" id="XP_014491067.1"/>
    </source>
</evidence>
<dbReference type="PANTHER" id="PTHR31529:SF12">
    <property type="entry name" value="LOB DOMAIN-CONTAINING PROTEIN 20"/>
    <property type="match status" value="1"/>
</dbReference>
<dbReference type="Pfam" id="PF03195">
    <property type="entry name" value="LOB"/>
    <property type="match status" value="1"/>
</dbReference>
<reference evidence="5" key="1">
    <citation type="submission" date="2025-08" db="UniProtKB">
        <authorList>
            <consortium name="RefSeq"/>
        </authorList>
    </citation>
    <scope>IDENTIFICATION</scope>
    <source>
        <tissue evidence="5">Leaf</tissue>
    </source>
</reference>
<dbReference type="OrthoDB" id="1400891at2759"/>
<dbReference type="STRING" id="3916.A0A1S3TBC9"/>
<comment type="similarity">
    <text evidence="1">Belongs to the LOB domain-containing protein family.</text>
</comment>
<feature type="domain" description="LOB" evidence="3">
    <location>
        <begin position="27"/>
        <end position="129"/>
    </location>
</feature>
<name>A0A1S3TBC9_VIGRR</name>
<keyword evidence="2" id="KW-0175">Coiled coil</keyword>
<proteinExistence type="inferred from homology"/>
<protein>
    <submittedName>
        <fullName evidence="5">LOB domain-containing protein 20</fullName>
    </submittedName>
</protein>
<gene>
    <name evidence="5" type="primary">LOC106753728</name>
</gene>
<accession>A0A1S3TBC9</accession>
<keyword evidence="4" id="KW-1185">Reference proteome</keyword>
<dbReference type="GO" id="GO:0005634">
    <property type="term" value="C:nucleus"/>
    <property type="evidence" value="ECO:0007669"/>
    <property type="project" value="TreeGrafter"/>
</dbReference>
<dbReference type="GO" id="GO:0045893">
    <property type="term" value="P:positive regulation of DNA-templated transcription"/>
    <property type="evidence" value="ECO:0007669"/>
    <property type="project" value="TreeGrafter"/>
</dbReference>
<dbReference type="GO" id="GO:0009755">
    <property type="term" value="P:hormone-mediated signaling pathway"/>
    <property type="evidence" value="ECO:0007669"/>
    <property type="project" value="TreeGrafter"/>
</dbReference>
<dbReference type="InterPro" id="IPR004883">
    <property type="entry name" value="LOB"/>
</dbReference>
<evidence type="ECO:0000313" key="4">
    <source>
        <dbReference type="Proteomes" id="UP000087766"/>
    </source>
</evidence>
<feature type="coiled-coil region" evidence="2">
    <location>
        <begin position="108"/>
        <end position="142"/>
    </location>
</feature>
<dbReference type="RefSeq" id="XP_014491067.1">
    <property type="nucleotide sequence ID" value="XM_014635581.2"/>
</dbReference>
<dbReference type="Proteomes" id="UP000087766">
    <property type="component" value="Unplaced"/>
</dbReference>
<evidence type="ECO:0000259" key="3">
    <source>
        <dbReference type="PROSITE" id="PS50891"/>
    </source>
</evidence>
<dbReference type="KEGG" id="vra:106753728"/>
<dbReference type="PANTHER" id="PTHR31529">
    <property type="entry name" value="LOB DOMAIN CONTAINING PROTEIN"/>
    <property type="match status" value="1"/>
</dbReference>
<organism evidence="4 5">
    <name type="scientific">Vigna radiata var. radiata</name>
    <name type="common">Mung bean</name>
    <name type="synonym">Phaseolus aureus</name>
    <dbReference type="NCBI Taxonomy" id="3916"/>
    <lineage>
        <taxon>Eukaryota</taxon>
        <taxon>Viridiplantae</taxon>
        <taxon>Streptophyta</taxon>
        <taxon>Embryophyta</taxon>
        <taxon>Tracheophyta</taxon>
        <taxon>Spermatophyta</taxon>
        <taxon>Magnoliopsida</taxon>
        <taxon>eudicotyledons</taxon>
        <taxon>Gunneridae</taxon>
        <taxon>Pentapetalae</taxon>
        <taxon>rosids</taxon>
        <taxon>fabids</taxon>
        <taxon>Fabales</taxon>
        <taxon>Fabaceae</taxon>
        <taxon>Papilionoideae</taxon>
        <taxon>50 kb inversion clade</taxon>
        <taxon>NPAAA clade</taxon>
        <taxon>indigoferoid/millettioid clade</taxon>
        <taxon>Phaseoleae</taxon>
        <taxon>Vigna</taxon>
    </lineage>
</organism>
<evidence type="ECO:0000256" key="2">
    <source>
        <dbReference type="SAM" id="Coils"/>
    </source>
</evidence>
<sequence>MANEAQANVEKQKSKVSKCVRSRASSPPCAACKKMRKKCSSDCIFAPYFGSSQGSTLFAAVHKVFGANNLSKLLLEVEEIHRNETINSLCYEAQTRLANPVHGCVSTISALQRQVASLQGELAMVQNQLINTQNLYESLLQRTYHQQQPNINVVVQPSANNVMNMSYFNPAFDHLSMQTTPSTVNMDPPQYFFP</sequence>
<evidence type="ECO:0000256" key="1">
    <source>
        <dbReference type="ARBA" id="ARBA00005474"/>
    </source>
</evidence>
<dbReference type="AlphaFoldDB" id="A0A1S3TBC9"/>